<dbReference type="KEGG" id="fki:FK004_05345"/>
<dbReference type="GO" id="GO:0016746">
    <property type="term" value="F:acyltransferase activity"/>
    <property type="evidence" value="ECO:0007669"/>
    <property type="project" value="InterPro"/>
</dbReference>
<accession>A0A2S1LLR8</accession>
<feature type="domain" description="Beta-ketoacyl synthase-like N-terminal" evidence="1">
    <location>
        <begin position="40"/>
        <end position="165"/>
    </location>
</feature>
<protein>
    <submittedName>
        <fullName evidence="2">3-oxoacyl-ACP synthase</fullName>
    </submittedName>
</protein>
<dbReference type="Proteomes" id="UP000244677">
    <property type="component" value="Chromosome"/>
</dbReference>
<sequence length="354" mass="38389">MKKVYINGMGCISAQPTFDSVFLETAVVNTTDNVLSVVAPPYKDFIPPAASRRMGKGVKNGIVAAALALKEAGDPALDAIITGTGMGCIEDSEKFLRGILDNQEEFLTPTSFIQSTHNTVGGQIALGLQCKAYNFTYVNGGNSFESGLLDGSMQLTSGEANTVLTGGIDESAAFTIDFFKVAGLIKKAEEQPFVLLGATTTGSVFGEGATFFVLENEKKTSSYAELVAVNICNNLSVSEAAQEVVAFIQKNNYTVSDIDAVVLGYSGDVVFDEYYKAISSGLFKEIPQIYYKHLSGEYHTASAFGLWMAAKILKTQEFPEMVCANTPRRKQYKTILLYNQFRGEDHSFILLRQC</sequence>
<organism evidence="2 3">
    <name type="scientific">Flavobacterium kingsejongi</name>
    <dbReference type="NCBI Taxonomy" id="1678728"/>
    <lineage>
        <taxon>Bacteria</taxon>
        <taxon>Pseudomonadati</taxon>
        <taxon>Bacteroidota</taxon>
        <taxon>Flavobacteriia</taxon>
        <taxon>Flavobacteriales</taxon>
        <taxon>Flavobacteriaceae</taxon>
        <taxon>Flavobacterium</taxon>
    </lineage>
</organism>
<reference evidence="2 3" key="1">
    <citation type="submission" date="2017-04" db="EMBL/GenBank/DDBJ databases">
        <title>Complete genome sequence of Flavobacterium kingsejong AJ004.</title>
        <authorList>
            <person name="Lee P.C."/>
        </authorList>
    </citation>
    <scope>NUCLEOTIDE SEQUENCE [LARGE SCALE GENOMIC DNA]</scope>
    <source>
        <strain evidence="2 3">AJ004</strain>
    </source>
</reference>
<evidence type="ECO:0000313" key="3">
    <source>
        <dbReference type="Proteomes" id="UP000244677"/>
    </source>
</evidence>
<name>A0A2S1LLR8_9FLAO</name>
<dbReference type="Pfam" id="PF13723">
    <property type="entry name" value="Ketoacyl-synt_2"/>
    <property type="match status" value="1"/>
</dbReference>
<dbReference type="InterPro" id="IPR014030">
    <property type="entry name" value="Ketoacyl_synth_N"/>
</dbReference>
<dbReference type="AlphaFoldDB" id="A0A2S1LLR8"/>
<dbReference type="RefSeq" id="WP_108736332.1">
    <property type="nucleotide sequence ID" value="NZ_CP020919.1"/>
</dbReference>
<dbReference type="SUPFAM" id="SSF53901">
    <property type="entry name" value="Thiolase-like"/>
    <property type="match status" value="2"/>
</dbReference>
<dbReference type="EMBL" id="CP020919">
    <property type="protein sequence ID" value="AWG24697.1"/>
    <property type="molecule type" value="Genomic_DNA"/>
</dbReference>
<gene>
    <name evidence="2" type="ORF">FK004_05345</name>
</gene>
<evidence type="ECO:0000259" key="1">
    <source>
        <dbReference type="Pfam" id="PF13723"/>
    </source>
</evidence>
<proteinExistence type="predicted"/>
<dbReference type="Gene3D" id="3.40.47.10">
    <property type="match status" value="1"/>
</dbReference>
<dbReference type="OrthoDB" id="1404523at2"/>
<dbReference type="InterPro" id="IPR016039">
    <property type="entry name" value="Thiolase-like"/>
</dbReference>
<evidence type="ECO:0000313" key="2">
    <source>
        <dbReference type="EMBL" id="AWG24697.1"/>
    </source>
</evidence>
<keyword evidence="3" id="KW-1185">Reference proteome</keyword>